<dbReference type="InterPro" id="IPR018891">
    <property type="entry name" value="AIPR_C"/>
</dbReference>
<proteinExistence type="predicted"/>
<evidence type="ECO:0000259" key="1">
    <source>
        <dbReference type="Pfam" id="PF10592"/>
    </source>
</evidence>
<keyword evidence="3" id="KW-1185">Reference proteome</keyword>
<organism evidence="2 3">
    <name type="scientific">Rhodococcoides corynebacterioides</name>
    <dbReference type="NCBI Taxonomy" id="53972"/>
    <lineage>
        <taxon>Bacteria</taxon>
        <taxon>Bacillati</taxon>
        <taxon>Actinomycetota</taxon>
        <taxon>Actinomycetes</taxon>
        <taxon>Mycobacteriales</taxon>
        <taxon>Nocardiaceae</taxon>
        <taxon>Rhodococcoides</taxon>
    </lineage>
</organism>
<dbReference type="Pfam" id="PF10592">
    <property type="entry name" value="AIPR"/>
    <property type="match status" value="1"/>
</dbReference>
<sequence length="694" mass="75981">MIPTLQVRQVINRLAERYAAHIDLSDVAHRSQSDQDQVFRTRALTALVLQDLTDCSAATAAAGVIDGFDDHGIDGIGVIESVPQIWILQTKWSDRRTATMNQAAALKLERGIVKILDGEYEDFGPKMRSHIESLDRAIGSAGVRISIVTVLLGDHAPSGLVLSDLERIKSSLNDPEPIADLMNVSFPEIYSIVKSGVAQPKIALAATLLNYGKIEDPYRAYYGTMTASDVHQWYEQYGEKLFDLNIRRSLGLTEVNHQLGVTLVNQPGNFWYFNNGVTVLCDSITKSARGSSQTYGEFTLESASVVNGAQTVKSIFEAVRTSASTGENAQVWVRLISLEGAPEDFAKMVTEATNTQNQVEARDFVALDGLQTRLRDDFAMTLGKTYVVKRGEVDPDRENGCSVVDAARALACAHPDASYAARAKSDNVTLWETGSGGTYKVLFGTGVDAQRVWSLVRIMWTTFDNLAAELGERNGRGLKIAENSDYLCVHILLKCIDSTRVADPDFDLSAVQSASGELVTSIVDWLTHYVDSLYGEGSFVPSTFRDPQRCVELSRRVISSIGSKEEVPLLPVQYRPQVPKGRGPRRSNAVTVIFDQNAVKPGTVLNFVAGNSAEKSALASWLAEDRRRGRATWTSSRATPLLWEADGKKYSPSGLTKRMLDAVGFATKAVQGTSRWVVGSEGNLVDIANRLRDN</sequence>
<dbReference type="Proteomes" id="UP000703038">
    <property type="component" value="Unassembled WGS sequence"/>
</dbReference>
<name>A0ABS2KV54_9NOCA</name>
<feature type="domain" description="Abortive phage infection protein C-terminal" evidence="1">
    <location>
        <begin position="242"/>
        <end position="469"/>
    </location>
</feature>
<gene>
    <name evidence="2" type="ORF">JOE42_002562</name>
</gene>
<protein>
    <recommendedName>
        <fullName evidence="1">Abortive phage infection protein C-terminal domain-containing protein</fullName>
    </recommendedName>
</protein>
<reference evidence="2 3" key="1">
    <citation type="submission" date="2021-01" db="EMBL/GenBank/DDBJ databases">
        <title>Genomics of switchgrass bacterial isolates.</title>
        <authorList>
            <person name="Shade A."/>
        </authorList>
    </citation>
    <scope>NUCLEOTIDE SEQUENCE [LARGE SCALE GENOMIC DNA]</scope>
    <source>
        <strain evidence="2 3">PvP111</strain>
    </source>
</reference>
<comment type="caution">
    <text evidence="2">The sequence shown here is derived from an EMBL/GenBank/DDBJ whole genome shotgun (WGS) entry which is preliminary data.</text>
</comment>
<accession>A0ABS2KV54</accession>
<evidence type="ECO:0000313" key="3">
    <source>
        <dbReference type="Proteomes" id="UP000703038"/>
    </source>
</evidence>
<evidence type="ECO:0000313" key="2">
    <source>
        <dbReference type="EMBL" id="MBM7415829.1"/>
    </source>
</evidence>
<dbReference type="RefSeq" id="WP_204868791.1">
    <property type="nucleotide sequence ID" value="NZ_JAFBBK010000001.1"/>
</dbReference>
<dbReference type="EMBL" id="JAFBBK010000001">
    <property type="protein sequence ID" value="MBM7415829.1"/>
    <property type="molecule type" value="Genomic_DNA"/>
</dbReference>